<evidence type="ECO:0000313" key="3">
    <source>
        <dbReference type="Proteomes" id="UP000887116"/>
    </source>
</evidence>
<keyword evidence="3" id="KW-1185">Reference proteome</keyword>
<name>A0A8X6GBX1_TRICU</name>
<proteinExistence type="predicted"/>
<organism evidence="2 3">
    <name type="scientific">Trichonephila clavata</name>
    <name type="common">Joro spider</name>
    <name type="synonym">Nephila clavata</name>
    <dbReference type="NCBI Taxonomy" id="2740835"/>
    <lineage>
        <taxon>Eukaryota</taxon>
        <taxon>Metazoa</taxon>
        <taxon>Ecdysozoa</taxon>
        <taxon>Arthropoda</taxon>
        <taxon>Chelicerata</taxon>
        <taxon>Arachnida</taxon>
        <taxon>Araneae</taxon>
        <taxon>Araneomorphae</taxon>
        <taxon>Entelegynae</taxon>
        <taxon>Araneoidea</taxon>
        <taxon>Nephilidae</taxon>
        <taxon>Trichonephila</taxon>
    </lineage>
</organism>
<feature type="compositionally biased region" description="Polar residues" evidence="1">
    <location>
        <begin position="21"/>
        <end position="38"/>
    </location>
</feature>
<dbReference type="AlphaFoldDB" id="A0A8X6GBX1"/>
<dbReference type="EMBL" id="BMAO01034954">
    <property type="protein sequence ID" value="GFR00059.1"/>
    <property type="molecule type" value="Genomic_DNA"/>
</dbReference>
<feature type="region of interest" description="Disordered" evidence="1">
    <location>
        <begin position="1"/>
        <end position="43"/>
    </location>
</feature>
<accession>A0A8X6GBX1</accession>
<comment type="caution">
    <text evidence="2">The sequence shown here is derived from an EMBL/GenBank/DDBJ whole genome shotgun (WGS) entry which is preliminary data.</text>
</comment>
<sequence length="98" mass="11259">MHKFEFGRGSPQLGHIRPFQGRSTAKYRSSLATSNPSKATGRFMPLKRNQGAMAEKELRQQTLRTLKFGGPRNAWMNIYFIRSRLLDLVSSREKSRMG</sequence>
<gene>
    <name evidence="2" type="ORF">TNCT_36961</name>
</gene>
<dbReference type="OrthoDB" id="6442504at2759"/>
<reference evidence="2" key="1">
    <citation type="submission" date="2020-07" db="EMBL/GenBank/DDBJ databases">
        <title>Multicomponent nature underlies the extraordinary mechanical properties of spider dragline silk.</title>
        <authorList>
            <person name="Kono N."/>
            <person name="Nakamura H."/>
            <person name="Mori M."/>
            <person name="Yoshida Y."/>
            <person name="Ohtoshi R."/>
            <person name="Malay A.D."/>
            <person name="Moran D.A.P."/>
            <person name="Tomita M."/>
            <person name="Numata K."/>
            <person name="Arakawa K."/>
        </authorList>
    </citation>
    <scope>NUCLEOTIDE SEQUENCE</scope>
</reference>
<evidence type="ECO:0000313" key="2">
    <source>
        <dbReference type="EMBL" id="GFR00059.1"/>
    </source>
</evidence>
<evidence type="ECO:0000256" key="1">
    <source>
        <dbReference type="SAM" id="MobiDB-lite"/>
    </source>
</evidence>
<protein>
    <submittedName>
        <fullName evidence="2">Uncharacterized protein</fullName>
    </submittedName>
</protein>
<dbReference type="Proteomes" id="UP000887116">
    <property type="component" value="Unassembled WGS sequence"/>
</dbReference>